<proteinExistence type="predicted"/>
<dbReference type="Proteomes" id="UP000054270">
    <property type="component" value="Unassembled WGS sequence"/>
</dbReference>
<name>A0A0D2NMZ4_HYPSF</name>
<dbReference type="OMA" id="VEPTWID"/>
<feature type="region of interest" description="Disordered" evidence="1">
    <location>
        <begin position="274"/>
        <end position="327"/>
    </location>
</feature>
<feature type="domain" description="T6SS Phospholipase effector Tle1-like catalytic" evidence="2">
    <location>
        <begin position="63"/>
        <end position="383"/>
    </location>
</feature>
<dbReference type="OrthoDB" id="3162439at2759"/>
<dbReference type="InterPro" id="IPR018712">
    <property type="entry name" value="Tle1-like_cat"/>
</dbReference>
<feature type="compositionally biased region" description="Polar residues" evidence="1">
    <location>
        <begin position="16"/>
        <end position="25"/>
    </location>
</feature>
<evidence type="ECO:0000313" key="4">
    <source>
        <dbReference type="Proteomes" id="UP000054270"/>
    </source>
</evidence>
<feature type="region of interest" description="Disordered" evidence="1">
    <location>
        <begin position="1"/>
        <end position="55"/>
    </location>
</feature>
<dbReference type="STRING" id="945553.A0A0D2NMZ4"/>
<protein>
    <recommendedName>
        <fullName evidence="2">T6SS Phospholipase effector Tle1-like catalytic domain-containing protein</fullName>
    </recommendedName>
</protein>
<evidence type="ECO:0000256" key="1">
    <source>
        <dbReference type="SAM" id="MobiDB-lite"/>
    </source>
</evidence>
<accession>A0A0D2NMZ4</accession>
<dbReference type="EMBL" id="KN817570">
    <property type="protein sequence ID" value="KJA20169.1"/>
    <property type="molecule type" value="Genomic_DNA"/>
</dbReference>
<dbReference type="Pfam" id="PF09994">
    <property type="entry name" value="T6SS_Tle1-like_cat"/>
    <property type="match status" value="1"/>
</dbReference>
<sequence length="568" mass="64048">MSLPTTGGENGHKQEATMTSPTSTVRIDPTSRRTSSPDLQADGEKSASPMAVPPVIPPDHTARTLILCFDGTGDQFDADNSNIVQLVSLLKKDDRTKQLVYYQTGIGTYTSPKVASPFLSSIRKKLDVAFAWDLHAHVMSGYEFIMEHYIAGDKICIFGFSRGAYTARSLAGMLHKVGLLPAGNHQQVPFAYKMYTRADNVGWEQSDEFKKAFSVEVPIEFIGVWDTVDSVGIIPKRLPFTTSNTIVRTFRHAVSLDERRAKFKANLWNRPTAEETQLGATLAPEFPPKTTSIDEPPPPQSKTGSGKYTKYSPNLKAKTKHKEDEDDRKLNTLERKYSEKSERTTDIEEVWFAGCHCDVGGGSVSNKTRHALARITLRWMVRECFKTNTGIMFNSAALWGIGLDPSTLYPFVKPRPPPLPVGSNYIENQPAKAIPIRVHKYLKKVSVPDMETLIEAAHTPFLGSEEEEELRDALSPKYDQLKIAKTWWVLEILPLKLRYQRGDNQWVSYFGSNLARPRFIPKQKSNGFKVHRSVKIRMEARFEDEAKRREGKGYKPKPHFAVEPVWID</sequence>
<dbReference type="SUPFAM" id="SSF53474">
    <property type="entry name" value="alpha/beta-Hydrolases"/>
    <property type="match status" value="1"/>
</dbReference>
<evidence type="ECO:0000313" key="3">
    <source>
        <dbReference type="EMBL" id="KJA20169.1"/>
    </source>
</evidence>
<reference evidence="4" key="1">
    <citation type="submission" date="2014-04" db="EMBL/GenBank/DDBJ databases">
        <title>Evolutionary Origins and Diversification of the Mycorrhizal Mutualists.</title>
        <authorList>
            <consortium name="DOE Joint Genome Institute"/>
            <consortium name="Mycorrhizal Genomics Consortium"/>
            <person name="Kohler A."/>
            <person name="Kuo A."/>
            <person name="Nagy L.G."/>
            <person name="Floudas D."/>
            <person name="Copeland A."/>
            <person name="Barry K.W."/>
            <person name="Cichocki N."/>
            <person name="Veneault-Fourrey C."/>
            <person name="LaButti K."/>
            <person name="Lindquist E.A."/>
            <person name="Lipzen A."/>
            <person name="Lundell T."/>
            <person name="Morin E."/>
            <person name="Murat C."/>
            <person name="Riley R."/>
            <person name="Ohm R."/>
            <person name="Sun H."/>
            <person name="Tunlid A."/>
            <person name="Henrissat B."/>
            <person name="Grigoriev I.V."/>
            <person name="Hibbett D.S."/>
            <person name="Martin F."/>
        </authorList>
    </citation>
    <scope>NUCLEOTIDE SEQUENCE [LARGE SCALE GENOMIC DNA]</scope>
    <source>
        <strain evidence="4">FD-334 SS-4</strain>
    </source>
</reference>
<organism evidence="3 4">
    <name type="scientific">Hypholoma sublateritium (strain FD-334 SS-4)</name>
    <dbReference type="NCBI Taxonomy" id="945553"/>
    <lineage>
        <taxon>Eukaryota</taxon>
        <taxon>Fungi</taxon>
        <taxon>Dikarya</taxon>
        <taxon>Basidiomycota</taxon>
        <taxon>Agaricomycotina</taxon>
        <taxon>Agaricomycetes</taxon>
        <taxon>Agaricomycetidae</taxon>
        <taxon>Agaricales</taxon>
        <taxon>Agaricineae</taxon>
        <taxon>Strophariaceae</taxon>
        <taxon>Hypholoma</taxon>
    </lineage>
</organism>
<keyword evidence="4" id="KW-1185">Reference proteome</keyword>
<dbReference type="AlphaFoldDB" id="A0A0D2NMZ4"/>
<dbReference type="InterPro" id="IPR029058">
    <property type="entry name" value="AB_hydrolase_fold"/>
</dbReference>
<dbReference type="PANTHER" id="PTHR33840:SF2">
    <property type="entry name" value="TLE1 PHOSPHOLIPASE DOMAIN-CONTAINING PROTEIN"/>
    <property type="match status" value="1"/>
</dbReference>
<evidence type="ECO:0000259" key="2">
    <source>
        <dbReference type="Pfam" id="PF09994"/>
    </source>
</evidence>
<gene>
    <name evidence="3" type="ORF">HYPSUDRAFT_189147</name>
</gene>
<dbReference type="PANTHER" id="PTHR33840">
    <property type="match status" value="1"/>
</dbReference>